<feature type="region of interest" description="Disordered" evidence="1">
    <location>
        <begin position="119"/>
        <end position="154"/>
    </location>
</feature>
<dbReference type="AlphaFoldDB" id="A0A6J6I7S8"/>
<reference evidence="2" key="1">
    <citation type="submission" date="2020-05" db="EMBL/GenBank/DDBJ databases">
        <authorList>
            <person name="Chiriac C."/>
            <person name="Salcher M."/>
            <person name="Ghai R."/>
            <person name="Kavagutti S V."/>
        </authorList>
    </citation>
    <scope>NUCLEOTIDE SEQUENCE</scope>
</reference>
<organism evidence="2">
    <name type="scientific">freshwater metagenome</name>
    <dbReference type="NCBI Taxonomy" id="449393"/>
    <lineage>
        <taxon>unclassified sequences</taxon>
        <taxon>metagenomes</taxon>
        <taxon>ecological metagenomes</taxon>
    </lineage>
</organism>
<accession>A0A6J6I7S8</accession>
<dbReference type="EMBL" id="CAEZUP010000114">
    <property type="protein sequence ID" value="CAB4622531.1"/>
    <property type="molecule type" value="Genomic_DNA"/>
</dbReference>
<feature type="compositionally biased region" description="Polar residues" evidence="1">
    <location>
        <begin position="52"/>
        <end position="65"/>
    </location>
</feature>
<proteinExistence type="predicted"/>
<feature type="region of interest" description="Disordered" evidence="1">
    <location>
        <begin position="46"/>
        <end position="84"/>
    </location>
</feature>
<evidence type="ECO:0000313" key="2">
    <source>
        <dbReference type="EMBL" id="CAB4622531.1"/>
    </source>
</evidence>
<name>A0A6J6I7S8_9ZZZZ</name>
<feature type="region of interest" description="Disordered" evidence="1">
    <location>
        <begin position="202"/>
        <end position="234"/>
    </location>
</feature>
<sequence length="234" mass="25652">MFTRRRLLPVSPASAPMTAMWFLPQHSRLVRPDTVTFVSICRPFASRPGPSANATETSNRRSNSMRCPGPSIRASGRPTSPLRRWSHVRESNPAVGRGHSISTETSSILSVIGTMRIASSRRSPAGPHKCRSHWRSATRGAGNSSMHSRCRRNSALPPNAAHRVRCRSSWVAPAPERPTRSRPCSRCCSTAPRARVRMLCASRSLPPPARPQPAWGRASPAGPPNSDRCPEQSR</sequence>
<gene>
    <name evidence="2" type="ORF">UFOPK1835_01900</name>
</gene>
<evidence type="ECO:0000256" key="1">
    <source>
        <dbReference type="SAM" id="MobiDB-lite"/>
    </source>
</evidence>
<protein>
    <submittedName>
        <fullName evidence="2">Unannotated protein</fullName>
    </submittedName>
</protein>